<dbReference type="PANTHER" id="PTHR13000">
    <property type="entry name" value="NUCLEOPORIN P54"/>
    <property type="match status" value="1"/>
</dbReference>
<dbReference type="STRING" id="448386.A0A2V3J6Q3"/>
<evidence type="ECO:0000256" key="1">
    <source>
        <dbReference type="ARBA" id="ARBA00004123"/>
    </source>
</evidence>
<keyword evidence="3" id="KW-0539">Nucleus</keyword>
<sequence>MFGASQPQIAQPQQPLRLPRALTEVIEKLNPLHPESKFHAALYNNVQPGDISRYSRAANMDEKLWDEAVLKNPDPSRLVPVQANLFDDLIQRSNLQTKRIEDHLVVLSKIEQLIKKIDGDVDTEISTKLAACRRRHRELARKLLRIASSVELAASNTDSSGVLTPKETERKKRLDTIARALAAPAEFKDKLSDLVELAETTILNRQTQPAVEIRDGAAATAIKQLLGDQLQGIQHLSHVCERIDRDVNIMDSSLSR</sequence>
<dbReference type="GO" id="GO:0017056">
    <property type="term" value="F:structural constituent of nuclear pore"/>
    <property type="evidence" value="ECO:0007669"/>
    <property type="project" value="TreeGrafter"/>
</dbReference>
<dbReference type="Pfam" id="PF13874">
    <property type="entry name" value="Nup54"/>
    <property type="match status" value="1"/>
</dbReference>
<keyword evidence="2" id="KW-0813">Transport</keyword>
<feature type="domain" description="Nucleoporin Nup54 alpha-helical" evidence="4">
    <location>
        <begin position="57"/>
        <end position="195"/>
    </location>
</feature>
<evidence type="ECO:0000256" key="2">
    <source>
        <dbReference type="ARBA" id="ARBA00022448"/>
    </source>
</evidence>
<keyword evidence="6" id="KW-1185">Reference proteome</keyword>
<evidence type="ECO:0000256" key="3">
    <source>
        <dbReference type="ARBA" id="ARBA00023242"/>
    </source>
</evidence>
<evidence type="ECO:0000313" key="5">
    <source>
        <dbReference type="EMBL" id="PXF49677.1"/>
    </source>
</evidence>
<proteinExistence type="predicted"/>
<dbReference type="GO" id="GO:0036228">
    <property type="term" value="P:protein localization to nuclear inner membrane"/>
    <property type="evidence" value="ECO:0007669"/>
    <property type="project" value="TreeGrafter"/>
</dbReference>
<evidence type="ECO:0000313" key="6">
    <source>
        <dbReference type="Proteomes" id="UP000247409"/>
    </source>
</evidence>
<dbReference type="PANTHER" id="PTHR13000:SF0">
    <property type="entry name" value="NUCLEOPORIN P54"/>
    <property type="match status" value="1"/>
</dbReference>
<dbReference type="InterPro" id="IPR025712">
    <property type="entry name" value="Nup54_alpha-helical_dom"/>
</dbReference>
<dbReference type="GO" id="GO:0006999">
    <property type="term" value="P:nuclear pore organization"/>
    <property type="evidence" value="ECO:0007669"/>
    <property type="project" value="TreeGrafter"/>
</dbReference>
<organism evidence="5 6">
    <name type="scientific">Gracilariopsis chorda</name>
    <dbReference type="NCBI Taxonomy" id="448386"/>
    <lineage>
        <taxon>Eukaryota</taxon>
        <taxon>Rhodophyta</taxon>
        <taxon>Florideophyceae</taxon>
        <taxon>Rhodymeniophycidae</taxon>
        <taxon>Gracilariales</taxon>
        <taxon>Gracilariaceae</taxon>
        <taxon>Gracilariopsis</taxon>
    </lineage>
</organism>
<reference evidence="5 6" key="1">
    <citation type="journal article" date="2018" name="Mol. Biol. Evol.">
        <title>Analysis of the draft genome of the red seaweed Gracilariopsis chorda provides insights into genome size evolution in Rhodophyta.</title>
        <authorList>
            <person name="Lee J."/>
            <person name="Yang E.C."/>
            <person name="Graf L."/>
            <person name="Yang J.H."/>
            <person name="Qiu H."/>
            <person name="Zel Zion U."/>
            <person name="Chan C.X."/>
            <person name="Stephens T.G."/>
            <person name="Weber A.P.M."/>
            <person name="Boo G.H."/>
            <person name="Boo S.M."/>
            <person name="Kim K.M."/>
            <person name="Shin Y."/>
            <person name="Jung M."/>
            <person name="Lee S.J."/>
            <person name="Yim H.S."/>
            <person name="Lee J.H."/>
            <person name="Bhattacharya D."/>
            <person name="Yoon H.S."/>
        </authorList>
    </citation>
    <scope>NUCLEOTIDE SEQUENCE [LARGE SCALE GENOMIC DNA]</scope>
    <source>
        <strain evidence="5 6">SKKU-2015</strain>
        <tissue evidence="5">Whole body</tissue>
    </source>
</reference>
<evidence type="ECO:0000259" key="4">
    <source>
        <dbReference type="Pfam" id="PF13874"/>
    </source>
</evidence>
<dbReference type="EMBL" id="NBIV01000003">
    <property type="protein sequence ID" value="PXF49677.1"/>
    <property type="molecule type" value="Genomic_DNA"/>
</dbReference>
<name>A0A2V3J6Q3_9FLOR</name>
<dbReference type="GO" id="GO:0006607">
    <property type="term" value="P:NLS-bearing protein import into nucleus"/>
    <property type="evidence" value="ECO:0007669"/>
    <property type="project" value="TreeGrafter"/>
</dbReference>
<protein>
    <submittedName>
        <fullName evidence="5">Nucleoporin nup44</fullName>
    </submittedName>
</protein>
<dbReference type="InterPro" id="IPR024864">
    <property type="entry name" value="Nup54/Nup57/Nup44"/>
</dbReference>
<dbReference type="OrthoDB" id="6162375at2759"/>
<gene>
    <name evidence="5" type="ORF">BWQ96_00555</name>
</gene>
<accession>A0A2V3J6Q3</accession>
<dbReference type="GO" id="GO:0044613">
    <property type="term" value="C:nuclear pore central transport channel"/>
    <property type="evidence" value="ECO:0007669"/>
    <property type="project" value="TreeGrafter"/>
</dbReference>
<comment type="caution">
    <text evidence="5">The sequence shown here is derived from an EMBL/GenBank/DDBJ whole genome shotgun (WGS) entry which is preliminary data.</text>
</comment>
<comment type="subcellular location">
    <subcellularLocation>
        <location evidence="1">Nucleus</location>
    </subcellularLocation>
</comment>
<dbReference type="AlphaFoldDB" id="A0A2V3J6Q3"/>
<dbReference type="Proteomes" id="UP000247409">
    <property type="component" value="Unassembled WGS sequence"/>
</dbReference>